<dbReference type="AlphaFoldDB" id="X0WJ56"/>
<reference evidence="1" key="1">
    <citation type="journal article" date="2014" name="Front. Microbiol.">
        <title>High frequency of phylogenetically diverse reductive dehalogenase-homologous genes in deep subseafloor sedimentary metagenomes.</title>
        <authorList>
            <person name="Kawai M."/>
            <person name="Futagami T."/>
            <person name="Toyoda A."/>
            <person name="Takaki Y."/>
            <person name="Nishi S."/>
            <person name="Hori S."/>
            <person name="Arai W."/>
            <person name="Tsubouchi T."/>
            <person name="Morono Y."/>
            <person name="Uchiyama I."/>
            <person name="Ito T."/>
            <person name="Fujiyama A."/>
            <person name="Inagaki F."/>
            <person name="Takami H."/>
        </authorList>
    </citation>
    <scope>NUCLEOTIDE SEQUENCE</scope>
    <source>
        <strain evidence="1">Expedition CK06-06</strain>
    </source>
</reference>
<gene>
    <name evidence="1" type="ORF">S01H1_60930</name>
</gene>
<protein>
    <submittedName>
        <fullName evidence="1">Uncharacterized protein</fullName>
    </submittedName>
</protein>
<sequence>TENAAALDPQLNAVVEQSRKFARVAERYWEGLAESDPAALALLQRACLFRLGVTADTLASIFTGPEKEEISGPDLAGLSAAELQHRLDLLVEARLLEEGERERTGTETQTEGAAAEKVTVYSVHPAVRDGFLRSLDADAAQRGHDTARAGLEALLSERPGGEYPSHPATLDLLEEIVYHTLEADHAQEAWNIHRNRIGGFKNLGWRLGAYERGERICRAFAGGRPPETAPLPEGLSEGDQAAFINVWALYLNQL</sequence>
<comment type="caution">
    <text evidence="1">The sequence shown here is derived from an EMBL/GenBank/DDBJ whole genome shotgun (WGS) entry which is preliminary data.</text>
</comment>
<dbReference type="EMBL" id="BARS01039923">
    <property type="protein sequence ID" value="GAG24518.1"/>
    <property type="molecule type" value="Genomic_DNA"/>
</dbReference>
<organism evidence="1">
    <name type="scientific">marine sediment metagenome</name>
    <dbReference type="NCBI Taxonomy" id="412755"/>
    <lineage>
        <taxon>unclassified sequences</taxon>
        <taxon>metagenomes</taxon>
        <taxon>ecological metagenomes</taxon>
    </lineage>
</organism>
<proteinExistence type="predicted"/>
<feature type="non-terminal residue" evidence="1">
    <location>
        <position position="1"/>
    </location>
</feature>
<accession>X0WJ56</accession>
<name>X0WJ56_9ZZZZ</name>
<evidence type="ECO:0000313" key="1">
    <source>
        <dbReference type="EMBL" id="GAG24518.1"/>
    </source>
</evidence>
<feature type="non-terminal residue" evidence="1">
    <location>
        <position position="254"/>
    </location>
</feature>